<keyword evidence="1 4" id="KW-0808">Transferase</keyword>
<dbReference type="GO" id="GO:0003849">
    <property type="term" value="F:3-deoxy-7-phosphoheptulonate synthase activity"/>
    <property type="evidence" value="ECO:0007669"/>
    <property type="project" value="UniProtKB-EC"/>
</dbReference>
<dbReference type="RefSeq" id="WP_229534224.1">
    <property type="nucleotide sequence ID" value="NZ_JAJHJB010000005.1"/>
</dbReference>
<dbReference type="EMBL" id="JAJHJB010000005">
    <property type="protein sequence ID" value="MCC5464812.1"/>
    <property type="molecule type" value="Genomic_DNA"/>
</dbReference>
<evidence type="ECO:0000313" key="4">
    <source>
        <dbReference type="EMBL" id="MCC5464812.1"/>
    </source>
</evidence>
<dbReference type="Proteomes" id="UP001165492">
    <property type="component" value="Unassembled WGS sequence"/>
</dbReference>
<evidence type="ECO:0000259" key="2">
    <source>
        <dbReference type="Pfam" id="PF00793"/>
    </source>
</evidence>
<keyword evidence="5" id="KW-1185">Reference proteome</keyword>
<reference evidence="4" key="1">
    <citation type="submission" date="2021-11" db="EMBL/GenBank/DDBJ databases">
        <title>Description of a new species Pelosinus isolated from the bottom sediments of Lake Baikal.</title>
        <authorList>
            <person name="Zakharyuk A."/>
        </authorList>
    </citation>
    <scope>NUCLEOTIDE SEQUENCE</scope>
    <source>
        <strain evidence="4">Bkl1</strain>
    </source>
</reference>
<dbReference type="InterPro" id="IPR006218">
    <property type="entry name" value="DAHP1/KDSA"/>
</dbReference>
<organism evidence="4 5">
    <name type="scientific">Pelosinus baikalensis</name>
    <dbReference type="NCBI Taxonomy" id="2892015"/>
    <lineage>
        <taxon>Bacteria</taxon>
        <taxon>Bacillati</taxon>
        <taxon>Bacillota</taxon>
        <taxon>Negativicutes</taxon>
        <taxon>Selenomonadales</taxon>
        <taxon>Sporomusaceae</taxon>
        <taxon>Pelosinus</taxon>
    </lineage>
</organism>
<feature type="domain" description="DAHP synthase ferredoxin-like" evidence="3">
    <location>
        <begin position="1"/>
        <end position="66"/>
    </location>
</feature>
<dbReference type="NCBIfam" id="NF009239">
    <property type="entry name" value="PRK12595.1"/>
    <property type="match status" value="1"/>
</dbReference>
<evidence type="ECO:0000256" key="1">
    <source>
        <dbReference type="ARBA" id="ARBA00022679"/>
    </source>
</evidence>
<dbReference type="InterPro" id="IPR013785">
    <property type="entry name" value="Aldolase_TIM"/>
</dbReference>
<dbReference type="Gene3D" id="3.20.20.70">
    <property type="entry name" value="Aldolase class I"/>
    <property type="match status" value="1"/>
</dbReference>
<proteinExistence type="predicted"/>
<dbReference type="Pfam" id="PF18152">
    <property type="entry name" value="DAHP_snth_FXD"/>
    <property type="match status" value="1"/>
</dbReference>
<dbReference type="SUPFAM" id="SSF51569">
    <property type="entry name" value="Aldolase"/>
    <property type="match status" value="1"/>
</dbReference>
<dbReference type="InterPro" id="IPR006268">
    <property type="entry name" value="DAHP_syn_2"/>
</dbReference>
<evidence type="ECO:0000259" key="3">
    <source>
        <dbReference type="Pfam" id="PF18152"/>
    </source>
</evidence>
<evidence type="ECO:0000313" key="5">
    <source>
        <dbReference type="Proteomes" id="UP001165492"/>
    </source>
</evidence>
<dbReference type="PANTHER" id="PTHR43018">
    <property type="entry name" value="PHOSPHO-2-DEHYDRO-3-DEOXYHEPTONATE ALDOLASE"/>
    <property type="match status" value="1"/>
</dbReference>
<dbReference type="NCBIfam" id="NF006421">
    <property type="entry name" value="PRK08673.1"/>
    <property type="match status" value="1"/>
</dbReference>
<comment type="caution">
    <text evidence="4">The sequence shown here is derived from an EMBL/GenBank/DDBJ whole genome shotgun (WGS) entry which is preliminary data.</text>
</comment>
<accession>A0ABS8HNL8</accession>
<name>A0ABS8HNL8_9FIRM</name>
<protein>
    <submittedName>
        <fullName evidence="4">3-deoxy-7-phosphoheptulonate synthase</fullName>
        <ecNumber evidence="4">2.5.1.54</ecNumber>
    </submittedName>
</protein>
<feature type="domain" description="DAHP synthetase I/KDSA" evidence="2">
    <location>
        <begin position="83"/>
        <end position="330"/>
    </location>
</feature>
<dbReference type="NCBIfam" id="TIGR01361">
    <property type="entry name" value="DAHP_synth_Bsub"/>
    <property type="match status" value="1"/>
</dbReference>
<dbReference type="PANTHER" id="PTHR43018:SF1">
    <property type="entry name" value="PROTEIN AROA(G)"/>
    <property type="match status" value="1"/>
</dbReference>
<gene>
    <name evidence="4" type="primary">aroF</name>
    <name evidence="4" type="ORF">LMF89_05435</name>
</gene>
<dbReference type="InterPro" id="IPR052899">
    <property type="entry name" value="Class-I_DAHP_synthase"/>
</dbReference>
<dbReference type="EC" id="2.5.1.54" evidence="4"/>
<sequence length="338" mass="36659">MITVMGPEATQEQVHVIMNKLTALGLKVHLSEGATRTIIGIIGNKQLIAQLSIEAMDGVEKTVSVTVDYKLVSREFKQDDTIVDVGGILIGGNHLAVMAGPCAVESREQLLQSAFIVKEAGAQFLRGGAYKPRTSPYAFQGLEEKGLEMLAEAREKTGLKIVTEVVDVESVPVVSAYADMLQIGSRNMQNFQLLKTVGKTNKPVLLKRGLSATINEWLNAAEYIMSEGNYNVVLCERGIRTYEEYTRNTLDLSAVAAVKNISHLPIIVDPSHGTGRWKLVRPMARAGIAAGADGLMIEVHPNPAEALSDGKQSLTPENFELTMQEVKTIAQVMGKVMA</sequence>
<dbReference type="InterPro" id="IPR041071">
    <property type="entry name" value="DAHP_snth_FXD"/>
</dbReference>
<dbReference type="Gene3D" id="3.30.70.1140">
    <property type="entry name" value="Phospho-2-dehydro-3-deoxyheptonate aldolase, domain 1"/>
    <property type="match status" value="1"/>
</dbReference>
<dbReference type="Pfam" id="PF00793">
    <property type="entry name" value="DAHP_synth_1"/>
    <property type="match status" value="1"/>
</dbReference>